<gene>
    <name evidence="15" type="ORF">FBZ90_107168</name>
</gene>
<comment type="caution">
    <text evidence="15">The sequence shown here is derived from an EMBL/GenBank/DDBJ whole genome shotgun (WGS) entry which is preliminary data.</text>
</comment>
<dbReference type="InterPro" id="IPR000121">
    <property type="entry name" value="PEP_util_C"/>
</dbReference>
<organism evidence="15 16">
    <name type="scientific">Nitrospirillum amazonense</name>
    <dbReference type="NCBI Taxonomy" id="28077"/>
    <lineage>
        <taxon>Bacteria</taxon>
        <taxon>Pseudomonadati</taxon>
        <taxon>Pseudomonadota</taxon>
        <taxon>Alphaproteobacteria</taxon>
        <taxon>Rhodospirillales</taxon>
        <taxon>Azospirillaceae</taxon>
        <taxon>Nitrospirillum</taxon>
    </lineage>
</organism>
<evidence type="ECO:0000256" key="9">
    <source>
        <dbReference type="ARBA" id="ARBA00022679"/>
    </source>
</evidence>
<dbReference type="EC" id="2.7.3.9" evidence="5"/>
<evidence type="ECO:0000256" key="11">
    <source>
        <dbReference type="ARBA" id="ARBA00022723"/>
    </source>
</evidence>
<evidence type="ECO:0000256" key="4">
    <source>
        <dbReference type="ARBA" id="ARBA00007837"/>
    </source>
</evidence>
<evidence type="ECO:0000256" key="3">
    <source>
        <dbReference type="ARBA" id="ARBA00004496"/>
    </source>
</evidence>
<dbReference type="AlphaFoldDB" id="A0A560H811"/>
<keyword evidence="11" id="KW-0479">Metal-binding</keyword>
<dbReference type="Gene3D" id="3.30.450.40">
    <property type="match status" value="1"/>
</dbReference>
<keyword evidence="16" id="KW-1185">Reference proteome</keyword>
<evidence type="ECO:0000256" key="8">
    <source>
        <dbReference type="ARBA" id="ARBA00022597"/>
    </source>
</evidence>
<dbReference type="GO" id="GO:0009401">
    <property type="term" value="P:phosphoenolpyruvate-dependent sugar phosphotransferase system"/>
    <property type="evidence" value="ECO:0007669"/>
    <property type="project" value="UniProtKB-KW"/>
</dbReference>
<dbReference type="SUPFAM" id="SSF55781">
    <property type="entry name" value="GAF domain-like"/>
    <property type="match status" value="1"/>
</dbReference>
<dbReference type="PROSITE" id="PS00742">
    <property type="entry name" value="PEP_ENZYMES_2"/>
    <property type="match status" value="1"/>
</dbReference>
<dbReference type="InterPro" id="IPR008731">
    <property type="entry name" value="PTS_EIN"/>
</dbReference>
<dbReference type="Proteomes" id="UP000315751">
    <property type="component" value="Unassembled WGS sequence"/>
</dbReference>
<feature type="domain" description="GAF" evidence="14">
    <location>
        <begin position="62"/>
        <end position="208"/>
    </location>
</feature>
<protein>
    <recommendedName>
        <fullName evidence="5">phosphoenolpyruvate--protein phosphotransferase</fullName>
        <ecNumber evidence="5">2.7.3.9</ecNumber>
    </recommendedName>
</protein>
<dbReference type="InterPro" id="IPR040442">
    <property type="entry name" value="Pyrv_kinase-like_dom_sf"/>
</dbReference>
<keyword evidence="9 15" id="KW-0808">Transferase</keyword>
<dbReference type="Pfam" id="PF02896">
    <property type="entry name" value="PEP-utilizers_C"/>
    <property type="match status" value="1"/>
</dbReference>
<evidence type="ECO:0000313" key="16">
    <source>
        <dbReference type="Proteomes" id="UP000315751"/>
    </source>
</evidence>
<dbReference type="InterPro" id="IPR036618">
    <property type="entry name" value="PtsI_HPr-bd_sf"/>
</dbReference>
<evidence type="ECO:0000256" key="10">
    <source>
        <dbReference type="ARBA" id="ARBA00022683"/>
    </source>
</evidence>
<dbReference type="InterPro" id="IPR006318">
    <property type="entry name" value="PTS_EI-like"/>
</dbReference>
<dbReference type="Pfam" id="PF00391">
    <property type="entry name" value="PEP-utilizers"/>
    <property type="match status" value="1"/>
</dbReference>
<dbReference type="InterPro" id="IPR036637">
    <property type="entry name" value="Phosphohistidine_dom_sf"/>
</dbReference>
<comment type="cofactor">
    <cofactor evidence="2">
        <name>Mg(2+)</name>
        <dbReference type="ChEBI" id="CHEBI:18420"/>
    </cofactor>
</comment>
<evidence type="ECO:0000256" key="7">
    <source>
        <dbReference type="ARBA" id="ARBA00022490"/>
    </source>
</evidence>
<evidence type="ECO:0000256" key="2">
    <source>
        <dbReference type="ARBA" id="ARBA00001946"/>
    </source>
</evidence>
<dbReference type="InterPro" id="IPR015813">
    <property type="entry name" value="Pyrv/PenolPyrv_kinase-like_dom"/>
</dbReference>
<dbReference type="PRINTS" id="PR01736">
    <property type="entry name" value="PHPHTRNFRASE"/>
</dbReference>
<keyword evidence="7" id="KW-0963">Cytoplasm</keyword>
<dbReference type="InterPro" id="IPR008279">
    <property type="entry name" value="PEP-util_enz_mobile_dom"/>
</dbReference>
<dbReference type="InterPro" id="IPR029016">
    <property type="entry name" value="GAF-like_dom_sf"/>
</dbReference>
<evidence type="ECO:0000256" key="6">
    <source>
        <dbReference type="ARBA" id="ARBA00022448"/>
    </source>
</evidence>
<dbReference type="PANTHER" id="PTHR46244:SF6">
    <property type="entry name" value="PHOSPHOENOLPYRUVATE-PROTEIN PHOSPHOTRANSFERASE"/>
    <property type="match status" value="1"/>
</dbReference>
<proteinExistence type="inferred from homology"/>
<accession>A0A560H811</accession>
<name>A0A560H811_9PROT</name>
<keyword evidence="10" id="KW-0598">Phosphotransferase system</keyword>
<comment type="catalytic activity">
    <reaction evidence="1">
        <text>L-histidyl-[protein] + phosphoenolpyruvate = N(pros)-phospho-L-histidyl-[protein] + pyruvate</text>
        <dbReference type="Rhea" id="RHEA:23880"/>
        <dbReference type="Rhea" id="RHEA-COMP:9745"/>
        <dbReference type="Rhea" id="RHEA-COMP:9746"/>
        <dbReference type="ChEBI" id="CHEBI:15361"/>
        <dbReference type="ChEBI" id="CHEBI:29979"/>
        <dbReference type="ChEBI" id="CHEBI:58702"/>
        <dbReference type="ChEBI" id="CHEBI:64837"/>
        <dbReference type="EC" id="2.7.3.9"/>
    </reaction>
</comment>
<dbReference type="Pfam" id="PF13185">
    <property type="entry name" value="GAF_2"/>
    <property type="match status" value="1"/>
</dbReference>
<dbReference type="Pfam" id="PF05524">
    <property type="entry name" value="PEP-utilisers_N"/>
    <property type="match status" value="1"/>
</dbReference>
<dbReference type="Gene3D" id="1.10.274.10">
    <property type="entry name" value="PtsI, HPr-binding domain"/>
    <property type="match status" value="1"/>
</dbReference>
<dbReference type="SMART" id="SM00065">
    <property type="entry name" value="GAF"/>
    <property type="match status" value="1"/>
</dbReference>
<keyword evidence="13" id="KW-0460">Magnesium</keyword>
<dbReference type="EMBL" id="VITR01000007">
    <property type="protein sequence ID" value="TWB41794.1"/>
    <property type="molecule type" value="Genomic_DNA"/>
</dbReference>
<keyword evidence="8" id="KW-0762">Sugar transport</keyword>
<evidence type="ECO:0000256" key="13">
    <source>
        <dbReference type="ARBA" id="ARBA00022842"/>
    </source>
</evidence>
<evidence type="ECO:0000256" key="12">
    <source>
        <dbReference type="ARBA" id="ARBA00022777"/>
    </source>
</evidence>
<evidence type="ECO:0000256" key="5">
    <source>
        <dbReference type="ARBA" id="ARBA00012232"/>
    </source>
</evidence>
<sequence>MAPNSGTPPLLIDPGLDVPEAGTVATGAPPDAVTTLRRSADAAGGARRLLARLRDVMAAGGTAQSRLDKIVMLIAAEMGADVCSCYVMRAGEVLELFATIGLNLDAVHKTRLRVGEGLVGDIAAHARPVALANAPSHPNFAYRPETGEDPFDSFMGVPILRGGRVRGVLAIQHIARRAYDEQDVETLETIAMVVAELVATGELVDNRELQVANDLVLLPSRLDGVSLNRGIAMAVAVLHRPQLTIRQMVADDPEMELGRLREAVDSMHSAIDRLLILSGESGGEHHEIIETYRMFATDRGWLSRIREAIRTGLTAEAAVQQVQNDNRARMASVTDSYIRERQLDLDDITNRLLQHLAGRQDKADGGTLPEEFVLVARNLGPAELLDYDRTRLRGLVLEEGAAYSHVAIVARALDIPVVGQCTGVLSRVDPLDFVIVDGDHGQVFVRPAEDITEAFLKSIEVGEERKREFAAARELESVTRDGVPVRLMLNAGLLIDLPHLHATGADGIGLYRTEIPFMVRHTYPDTAVQKETYAKVLDEAGDKPVTFRTLDVGGDKTLPYFPDLGEENPALGWRAIRIGLDRPAMLRKQLRALLWAAAGRDLRVMFPMVAEVSEFIRARRVLDLELRRLAQDGVAPPRDLKVGVMMEVPALLFQLDALLPNIDFMSVGSNDLLQYLFASDRGNPMLNNRYDLLSPAMLSVLRMLVRRCEAAGVQLSLCGEMASRPLDAMALLGCGFRTLSMSPGAFGEVKTMIRSVDVGVLQQFLDSLLGRPDRSLRLHLLAFARDHGVRL</sequence>
<dbReference type="GO" id="GO:0005737">
    <property type="term" value="C:cytoplasm"/>
    <property type="evidence" value="ECO:0007669"/>
    <property type="project" value="UniProtKB-SubCell"/>
</dbReference>
<dbReference type="InterPro" id="IPR023151">
    <property type="entry name" value="PEP_util_CS"/>
</dbReference>
<comment type="similarity">
    <text evidence="4">Belongs to the PEP-utilizing enzyme family.</text>
</comment>
<dbReference type="PANTHER" id="PTHR46244">
    <property type="entry name" value="PHOSPHOENOLPYRUVATE-PROTEIN PHOSPHOTRANSFERASE"/>
    <property type="match status" value="1"/>
</dbReference>
<dbReference type="SUPFAM" id="SSF47831">
    <property type="entry name" value="Enzyme I of the PEP:sugar phosphotransferase system HPr-binding (sub)domain"/>
    <property type="match status" value="1"/>
</dbReference>
<dbReference type="GO" id="GO:0008965">
    <property type="term" value="F:phosphoenolpyruvate-protein phosphotransferase activity"/>
    <property type="evidence" value="ECO:0007669"/>
    <property type="project" value="UniProtKB-EC"/>
</dbReference>
<dbReference type="InterPro" id="IPR050499">
    <property type="entry name" value="PEP-utilizing_PTS_enzyme"/>
</dbReference>
<dbReference type="InterPro" id="IPR003018">
    <property type="entry name" value="GAF"/>
</dbReference>
<reference evidence="15 16" key="1">
    <citation type="submission" date="2019-06" db="EMBL/GenBank/DDBJ databases">
        <title>Genomic Encyclopedia of Type Strains, Phase IV (KMG-V): Genome sequencing to study the core and pangenomes of soil and plant-associated prokaryotes.</title>
        <authorList>
            <person name="Whitman W."/>
        </authorList>
    </citation>
    <scope>NUCLEOTIDE SEQUENCE [LARGE SCALE GENOMIC DNA]</scope>
    <source>
        <strain evidence="15 16">BR 11622</strain>
    </source>
</reference>
<keyword evidence="6" id="KW-0813">Transport</keyword>
<keyword evidence="12" id="KW-0418">Kinase</keyword>
<evidence type="ECO:0000259" key="14">
    <source>
        <dbReference type="SMART" id="SM00065"/>
    </source>
</evidence>
<dbReference type="Gene3D" id="3.50.30.10">
    <property type="entry name" value="Phosphohistidine domain"/>
    <property type="match status" value="1"/>
</dbReference>
<dbReference type="Gene3D" id="3.20.20.60">
    <property type="entry name" value="Phosphoenolpyruvate-binding domains"/>
    <property type="match status" value="1"/>
</dbReference>
<evidence type="ECO:0000256" key="1">
    <source>
        <dbReference type="ARBA" id="ARBA00000683"/>
    </source>
</evidence>
<dbReference type="GO" id="GO:0046872">
    <property type="term" value="F:metal ion binding"/>
    <property type="evidence" value="ECO:0007669"/>
    <property type="project" value="UniProtKB-KW"/>
</dbReference>
<evidence type="ECO:0000313" key="15">
    <source>
        <dbReference type="EMBL" id="TWB41794.1"/>
    </source>
</evidence>
<comment type="subcellular location">
    <subcellularLocation>
        <location evidence="3">Cytoplasm</location>
    </subcellularLocation>
</comment>
<dbReference type="SUPFAM" id="SSF51621">
    <property type="entry name" value="Phosphoenolpyruvate/pyruvate domain"/>
    <property type="match status" value="1"/>
</dbReference>
<dbReference type="SUPFAM" id="SSF52009">
    <property type="entry name" value="Phosphohistidine domain"/>
    <property type="match status" value="1"/>
</dbReference>
<dbReference type="GO" id="GO:0016301">
    <property type="term" value="F:kinase activity"/>
    <property type="evidence" value="ECO:0007669"/>
    <property type="project" value="UniProtKB-KW"/>
</dbReference>
<dbReference type="NCBIfam" id="TIGR01417">
    <property type="entry name" value="PTS_I_fam"/>
    <property type="match status" value="1"/>
</dbReference>